<dbReference type="EnsemblMetazoa" id="XM_038222223.1">
    <property type="protein sequence ID" value="XP_038078151.1"/>
    <property type="gene ID" value="LOC119745687"/>
</dbReference>
<keyword evidence="10" id="KW-1185">Reference proteome</keyword>
<comment type="subcellular location">
    <subcellularLocation>
        <location evidence="2">Chromosome</location>
        <location evidence="2">Centromere</location>
        <location evidence="2">Kinetochore</location>
    </subcellularLocation>
    <subcellularLocation>
        <location evidence="1">Nucleus</location>
    </subcellularLocation>
</comment>
<feature type="domain" description="Centromere protein H C-terminal" evidence="8">
    <location>
        <begin position="73"/>
        <end position="256"/>
    </location>
</feature>
<dbReference type="PANTHER" id="PTHR48122:SF1">
    <property type="entry name" value="CENTROMERE PROTEIN H"/>
    <property type="match status" value="1"/>
</dbReference>
<evidence type="ECO:0000313" key="9">
    <source>
        <dbReference type="EnsemblMetazoa" id="XP_038078152.1"/>
    </source>
</evidence>
<dbReference type="PANTHER" id="PTHR48122">
    <property type="entry name" value="CENTROMERE PROTEIN H"/>
    <property type="match status" value="1"/>
</dbReference>
<evidence type="ECO:0000256" key="7">
    <source>
        <dbReference type="ARBA" id="ARBA00025735"/>
    </source>
</evidence>
<dbReference type="AlphaFoldDB" id="A0A914BRL6"/>
<name>A0A914BRL6_PATMI</name>
<dbReference type="OrthoDB" id="2274804at2759"/>
<proteinExistence type="inferred from homology"/>
<dbReference type="EnsemblMetazoa" id="XM_038222222.1">
    <property type="protein sequence ID" value="XP_038078150.1"/>
    <property type="gene ID" value="LOC119745687"/>
</dbReference>
<evidence type="ECO:0000256" key="1">
    <source>
        <dbReference type="ARBA" id="ARBA00004123"/>
    </source>
</evidence>
<evidence type="ECO:0000256" key="6">
    <source>
        <dbReference type="ARBA" id="ARBA00023328"/>
    </source>
</evidence>
<evidence type="ECO:0000256" key="3">
    <source>
        <dbReference type="ARBA" id="ARBA00022454"/>
    </source>
</evidence>
<keyword evidence="6" id="KW-0137">Centromere</keyword>
<dbReference type="InterPro" id="IPR040034">
    <property type="entry name" value="CENP-H"/>
</dbReference>
<dbReference type="GO" id="GO:0000776">
    <property type="term" value="C:kinetochore"/>
    <property type="evidence" value="ECO:0007669"/>
    <property type="project" value="UniProtKB-KW"/>
</dbReference>
<dbReference type="RefSeq" id="XP_038078150.1">
    <property type="nucleotide sequence ID" value="XM_038222222.1"/>
</dbReference>
<dbReference type="Pfam" id="PF05837">
    <property type="entry name" value="CENP-H"/>
    <property type="match status" value="1"/>
</dbReference>
<dbReference type="EnsemblMetazoa" id="XM_038222224.1">
    <property type="protein sequence ID" value="XP_038078152.1"/>
    <property type="gene ID" value="LOC119745687"/>
</dbReference>
<evidence type="ECO:0000259" key="8">
    <source>
        <dbReference type="Pfam" id="PF05837"/>
    </source>
</evidence>
<evidence type="ECO:0000256" key="5">
    <source>
        <dbReference type="ARBA" id="ARBA00023242"/>
    </source>
</evidence>
<protein>
    <recommendedName>
        <fullName evidence="8">Centromere protein H C-terminal domain-containing protein</fullName>
    </recommendedName>
</protein>
<dbReference type="GO" id="GO:0007059">
    <property type="term" value="P:chromosome segregation"/>
    <property type="evidence" value="ECO:0007669"/>
    <property type="project" value="TreeGrafter"/>
</dbReference>
<dbReference type="Proteomes" id="UP000887568">
    <property type="component" value="Unplaced"/>
</dbReference>
<reference evidence="9" key="1">
    <citation type="submission" date="2022-11" db="UniProtKB">
        <authorList>
            <consortium name="EnsemblMetazoa"/>
        </authorList>
    </citation>
    <scope>IDENTIFICATION</scope>
</reference>
<evidence type="ECO:0000256" key="2">
    <source>
        <dbReference type="ARBA" id="ARBA00004629"/>
    </source>
</evidence>
<sequence length="268" mass="30648">MADTTHNEVFDRLSQSFKESNLGQTSTVASQSLLSTTQGAVSQPAGKPDEKLLQYIRYKEWLDTVKRDHEAALEARRVVSSAKDQDQLNERILKLQQELLKESTSHSLKELALRRLQLSDTFLQILFPASTSQSAVEQRDKFRDLTSRQSQLVTEVIGHQKVCQRTQDELDSVRKECVEIKKRNREVMGELLKKNEERKQQASSYDNEKHRQVQGEIKRILSHIQIGRNILQGLVVGSGVNWAEDEHFKELMLDLGRPVQLEPTDGST</sequence>
<keyword evidence="3" id="KW-0158">Chromosome</keyword>
<dbReference type="RefSeq" id="XP_038078151.1">
    <property type="nucleotide sequence ID" value="XM_038222223.1"/>
</dbReference>
<dbReference type="GO" id="GO:0051382">
    <property type="term" value="P:kinetochore assembly"/>
    <property type="evidence" value="ECO:0007669"/>
    <property type="project" value="InterPro"/>
</dbReference>
<evidence type="ECO:0000313" key="10">
    <source>
        <dbReference type="Proteomes" id="UP000887568"/>
    </source>
</evidence>
<dbReference type="GO" id="GO:0043515">
    <property type="term" value="F:kinetochore binding"/>
    <property type="evidence" value="ECO:0007669"/>
    <property type="project" value="TreeGrafter"/>
</dbReference>
<dbReference type="OMA" id="KSHQESW"/>
<evidence type="ECO:0000256" key="4">
    <source>
        <dbReference type="ARBA" id="ARBA00022838"/>
    </source>
</evidence>
<dbReference type="GeneID" id="119745687"/>
<accession>A0A914BRL6</accession>
<keyword evidence="4" id="KW-0995">Kinetochore</keyword>
<organism evidence="9 10">
    <name type="scientific">Patiria miniata</name>
    <name type="common">Bat star</name>
    <name type="synonym">Asterina miniata</name>
    <dbReference type="NCBI Taxonomy" id="46514"/>
    <lineage>
        <taxon>Eukaryota</taxon>
        <taxon>Metazoa</taxon>
        <taxon>Echinodermata</taxon>
        <taxon>Eleutherozoa</taxon>
        <taxon>Asterozoa</taxon>
        <taxon>Asteroidea</taxon>
        <taxon>Valvatacea</taxon>
        <taxon>Valvatida</taxon>
        <taxon>Asterinidae</taxon>
        <taxon>Patiria</taxon>
    </lineage>
</organism>
<comment type="similarity">
    <text evidence="7">Belongs to the CENP-H/MCM16 family.</text>
</comment>
<dbReference type="GO" id="GO:0005634">
    <property type="term" value="C:nucleus"/>
    <property type="evidence" value="ECO:0007669"/>
    <property type="project" value="UniProtKB-SubCell"/>
</dbReference>
<keyword evidence="5" id="KW-0539">Nucleus</keyword>
<dbReference type="GO" id="GO:0007052">
    <property type="term" value="P:mitotic spindle organization"/>
    <property type="evidence" value="ECO:0007669"/>
    <property type="project" value="TreeGrafter"/>
</dbReference>
<dbReference type="RefSeq" id="XP_038078152.1">
    <property type="nucleotide sequence ID" value="XM_038222224.1"/>
</dbReference>
<dbReference type="InterPro" id="IPR008426">
    <property type="entry name" value="CENP-H_C"/>
</dbReference>